<dbReference type="PANTHER" id="PTHR13112:SF0">
    <property type="entry name" value="FI21285P1"/>
    <property type="match status" value="1"/>
</dbReference>
<comment type="similarity">
    <text evidence="2">Belongs to the RENT3 family.</text>
</comment>
<dbReference type="Pfam" id="PF03467">
    <property type="entry name" value="Smg4_UPF3"/>
    <property type="match status" value="1"/>
</dbReference>
<feature type="domain" description="UPF3" evidence="6">
    <location>
        <begin position="1"/>
        <end position="152"/>
    </location>
</feature>
<proteinExistence type="inferred from homology"/>
<dbReference type="PANTHER" id="PTHR13112">
    <property type="entry name" value="UPF3 REGULATOR OF NONSENSE TRANSCRIPTS-LIKE PROTEIN"/>
    <property type="match status" value="1"/>
</dbReference>
<dbReference type="GO" id="GO:0003729">
    <property type="term" value="F:mRNA binding"/>
    <property type="evidence" value="ECO:0007669"/>
    <property type="project" value="TreeGrafter"/>
</dbReference>
<dbReference type="InterPro" id="IPR012677">
    <property type="entry name" value="Nucleotide-bd_a/b_plait_sf"/>
</dbReference>
<accession>A0A0R3TTF1</accession>
<dbReference type="InterPro" id="IPR005120">
    <property type="entry name" value="UPF3_dom"/>
</dbReference>
<feature type="region of interest" description="Disordered" evidence="5">
    <location>
        <begin position="153"/>
        <end position="287"/>
    </location>
</feature>
<name>A0A0R3TTF1_RODNA</name>
<reference evidence="7" key="1">
    <citation type="submission" date="2017-02" db="UniProtKB">
        <authorList>
            <consortium name="WormBaseParasite"/>
        </authorList>
    </citation>
    <scope>IDENTIFICATION</scope>
</reference>
<dbReference type="GO" id="GO:0000184">
    <property type="term" value="P:nuclear-transcribed mRNA catabolic process, nonsense-mediated decay"/>
    <property type="evidence" value="ECO:0007669"/>
    <property type="project" value="UniProtKB-KW"/>
</dbReference>
<dbReference type="AlphaFoldDB" id="A0A0R3TTF1"/>
<evidence type="ECO:0000256" key="4">
    <source>
        <dbReference type="ARBA" id="ARBA00023242"/>
    </source>
</evidence>
<dbReference type="GO" id="GO:0005737">
    <property type="term" value="C:cytoplasm"/>
    <property type="evidence" value="ECO:0007669"/>
    <property type="project" value="TreeGrafter"/>
</dbReference>
<sequence>LTENEFREMISPIPPHDYFRFCAYDAFFDGCELCRAYINFRDSESAKHFIERFNDYVFVDSQGNESNAEVSFAINQDTPKVVKARRDPSACTIEGDKLYKKFLECQKERPKTSDDCDAEKPPWEVILEEIEKLEANPIPESETNLLRALTSKLERRKAKAAGRRSVKGNKTTKKARQRHPHRVSPSPKKEESDSTAQPKEPIAQSSRPPKEVKEKASSNRRPPRPNRQPNPPPKHQSETPHSEEHRREMSESETVKQPPSTHSRDQPRNNKRRGGSRGKHPLSYSAL</sequence>
<dbReference type="STRING" id="102285.A0A0R3TTF1"/>
<evidence type="ECO:0000256" key="3">
    <source>
        <dbReference type="ARBA" id="ARBA00023161"/>
    </source>
</evidence>
<evidence type="ECO:0000256" key="5">
    <source>
        <dbReference type="SAM" id="MobiDB-lite"/>
    </source>
</evidence>
<feature type="compositionally biased region" description="Basic residues" evidence="5">
    <location>
        <begin position="154"/>
        <end position="182"/>
    </location>
</feature>
<dbReference type="GO" id="GO:0045727">
    <property type="term" value="P:positive regulation of translation"/>
    <property type="evidence" value="ECO:0007669"/>
    <property type="project" value="TreeGrafter"/>
</dbReference>
<evidence type="ECO:0000313" key="7">
    <source>
        <dbReference type="WBParaSite" id="HNAJ_0001098501-mRNA-1"/>
    </source>
</evidence>
<dbReference type="GO" id="GO:0005730">
    <property type="term" value="C:nucleolus"/>
    <property type="evidence" value="ECO:0007669"/>
    <property type="project" value="TreeGrafter"/>
</dbReference>
<keyword evidence="3" id="KW-0866">Nonsense-mediated mRNA decay</keyword>
<dbReference type="SUPFAM" id="SSF54928">
    <property type="entry name" value="RNA-binding domain, RBD"/>
    <property type="match status" value="1"/>
</dbReference>
<evidence type="ECO:0000256" key="1">
    <source>
        <dbReference type="ARBA" id="ARBA00004123"/>
    </source>
</evidence>
<protein>
    <submittedName>
        <fullName evidence="7">Smg4_UPF3 domain-containing protein</fullName>
    </submittedName>
</protein>
<feature type="compositionally biased region" description="Basic and acidic residues" evidence="5">
    <location>
        <begin position="235"/>
        <end position="254"/>
    </location>
</feature>
<feature type="compositionally biased region" description="Basic residues" evidence="5">
    <location>
        <begin position="269"/>
        <end position="280"/>
    </location>
</feature>
<dbReference type="InterPro" id="IPR039722">
    <property type="entry name" value="Upf3"/>
</dbReference>
<keyword evidence="4" id="KW-0539">Nucleus</keyword>
<dbReference type="Gene3D" id="3.30.70.330">
    <property type="match status" value="1"/>
</dbReference>
<evidence type="ECO:0000256" key="2">
    <source>
        <dbReference type="ARBA" id="ARBA00005991"/>
    </source>
</evidence>
<dbReference type="WBParaSite" id="HNAJ_0001098501-mRNA-1">
    <property type="protein sequence ID" value="HNAJ_0001098501-mRNA-1"/>
    <property type="gene ID" value="HNAJ_0001098501"/>
</dbReference>
<organism evidence="7">
    <name type="scientific">Rodentolepis nana</name>
    <name type="common">Dwarf tapeworm</name>
    <name type="synonym">Hymenolepis nana</name>
    <dbReference type="NCBI Taxonomy" id="102285"/>
    <lineage>
        <taxon>Eukaryota</taxon>
        <taxon>Metazoa</taxon>
        <taxon>Spiralia</taxon>
        <taxon>Lophotrochozoa</taxon>
        <taxon>Platyhelminthes</taxon>
        <taxon>Cestoda</taxon>
        <taxon>Eucestoda</taxon>
        <taxon>Cyclophyllidea</taxon>
        <taxon>Hymenolepididae</taxon>
        <taxon>Rodentolepis</taxon>
    </lineage>
</organism>
<feature type="compositionally biased region" description="Pro residues" evidence="5">
    <location>
        <begin position="225"/>
        <end position="234"/>
    </location>
</feature>
<dbReference type="CDD" id="cd12455">
    <property type="entry name" value="RRM_like_Smg4_UPF3"/>
    <property type="match status" value="1"/>
</dbReference>
<evidence type="ECO:0000259" key="6">
    <source>
        <dbReference type="Pfam" id="PF03467"/>
    </source>
</evidence>
<comment type="subcellular location">
    <subcellularLocation>
        <location evidence="1">Nucleus</location>
    </subcellularLocation>
</comment>
<feature type="compositionally biased region" description="Basic and acidic residues" evidence="5">
    <location>
        <begin position="208"/>
        <end position="217"/>
    </location>
</feature>
<dbReference type="InterPro" id="IPR035979">
    <property type="entry name" value="RBD_domain_sf"/>
</dbReference>